<dbReference type="SUPFAM" id="SSF51230">
    <property type="entry name" value="Single hybrid motif"/>
    <property type="match status" value="1"/>
</dbReference>
<feature type="domain" description="Lipoyl-binding" evidence="2">
    <location>
        <begin position="1"/>
        <end position="75"/>
    </location>
</feature>
<comment type="caution">
    <text evidence="3">The sequence shown here is derived from an EMBL/GenBank/DDBJ whole genome shotgun (WGS) entry which is preliminary data.</text>
</comment>
<proteinExistence type="predicted"/>
<dbReference type="InterPro" id="IPR050709">
    <property type="entry name" value="Biotin_Carboxyl_Carrier/Decarb"/>
</dbReference>
<organism evidence="3 4">
    <name type="scientific">Nocardioides zeae</name>
    <dbReference type="NCBI Taxonomy" id="1457234"/>
    <lineage>
        <taxon>Bacteria</taxon>
        <taxon>Bacillati</taxon>
        <taxon>Actinomycetota</taxon>
        <taxon>Actinomycetes</taxon>
        <taxon>Propionibacteriales</taxon>
        <taxon>Nocardioidaceae</taxon>
        <taxon>Nocardioides</taxon>
    </lineage>
</organism>
<name>A0A6P0HNE7_9ACTN</name>
<protein>
    <submittedName>
        <fullName evidence="3">Biotin/lipoyl-binding carrier protein</fullName>
    </submittedName>
</protein>
<evidence type="ECO:0000313" key="3">
    <source>
        <dbReference type="EMBL" id="NEN80219.1"/>
    </source>
</evidence>
<accession>A0A6P0HNE7</accession>
<dbReference type="PANTHER" id="PTHR45266:SF3">
    <property type="entry name" value="OXALOACETATE DECARBOXYLASE ALPHA CHAIN"/>
    <property type="match status" value="1"/>
</dbReference>
<reference evidence="3 4" key="1">
    <citation type="journal article" date="2014" name="Int. J. Syst. Evol. Microbiol.">
        <title>Nocardioides zeae sp. nov., isolated from the stem of Zea mays.</title>
        <authorList>
            <person name="Glaeser S.P."/>
            <person name="McInroy J.A."/>
            <person name="Busse H.J."/>
            <person name="Kampfer P."/>
        </authorList>
    </citation>
    <scope>NUCLEOTIDE SEQUENCE [LARGE SCALE GENOMIC DNA]</scope>
    <source>
        <strain evidence="3 4">JCM 30728</strain>
    </source>
</reference>
<keyword evidence="1" id="KW-0092">Biotin</keyword>
<evidence type="ECO:0000259" key="2">
    <source>
        <dbReference type="PROSITE" id="PS50968"/>
    </source>
</evidence>
<dbReference type="Pfam" id="PF00364">
    <property type="entry name" value="Biotin_lipoyl"/>
    <property type="match status" value="1"/>
</dbReference>
<gene>
    <name evidence="3" type="ORF">G3T38_18315</name>
</gene>
<evidence type="ECO:0000256" key="1">
    <source>
        <dbReference type="ARBA" id="ARBA00023267"/>
    </source>
</evidence>
<dbReference type="PANTHER" id="PTHR45266">
    <property type="entry name" value="OXALOACETATE DECARBOXYLASE ALPHA CHAIN"/>
    <property type="match status" value="1"/>
</dbReference>
<dbReference type="NCBIfam" id="NF004547">
    <property type="entry name" value="PRK05889.1"/>
    <property type="match status" value="1"/>
</dbReference>
<dbReference type="InterPro" id="IPR011053">
    <property type="entry name" value="Single_hybrid_motif"/>
</dbReference>
<dbReference type="PROSITE" id="PS50968">
    <property type="entry name" value="BIOTINYL_LIPOYL"/>
    <property type="match status" value="1"/>
</dbReference>
<dbReference type="RefSeq" id="WP_163773976.1">
    <property type="nucleotide sequence ID" value="NZ_JAAGXA010000016.1"/>
</dbReference>
<keyword evidence="4" id="KW-1185">Reference proteome</keyword>
<dbReference type="EMBL" id="JAAGXA010000016">
    <property type="protein sequence ID" value="NEN80219.1"/>
    <property type="molecule type" value="Genomic_DNA"/>
</dbReference>
<dbReference type="CDD" id="cd06850">
    <property type="entry name" value="biotinyl_domain"/>
    <property type="match status" value="1"/>
</dbReference>
<dbReference type="AlphaFoldDB" id="A0A6P0HNE7"/>
<dbReference type="Gene3D" id="2.40.50.100">
    <property type="match status" value="1"/>
</dbReference>
<dbReference type="Proteomes" id="UP000468687">
    <property type="component" value="Unassembled WGS sequence"/>
</dbReference>
<dbReference type="InterPro" id="IPR000089">
    <property type="entry name" value="Biotin_lipoyl"/>
</dbReference>
<evidence type="ECO:0000313" key="4">
    <source>
        <dbReference type="Proteomes" id="UP000468687"/>
    </source>
</evidence>
<sequence>MARKQVVEVVAEMVASVVEVGCAVGDDVTPQSTVLLLESMKMEIPVHPEKAGRVREIKVAPGDVIQEGDVLVVLDPA</sequence>